<evidence type="ECO:0000313" key="5">
    <source>
        <dbReference type="Proteomes" id="UP000182800"/>
    </source>
</evidence>
<accession>A0A0P8A2F0</accession>
<dbReference type="Proteomes" id="UP000050497">
    <property type="component" value="Unassembled WGS sequence"/>
</dbReference>
<reference evidence="3 5" key="2">
    <citation type="submission" date="2016-08" db="EMBL/GenBank/DDBJ databases">
        <authorList>
            <person name="Varghese N."/>
            <person name="Submissions Spin"/>
        </authorList>
    </citation>
    <scope>NUCLEOTIDE SEQUENCE [LARGE SCALE GENOMIC DNA]</scope>
    <source>
        <strain evidence="3 5">HL-109</strain>
    </source>
</reference>
<feature type="region of interest" description="Disordered" evidence="1">
    <location>
        <begin position="128"/>
        <end position="162"/>
    </location>
</feature>
<dbReference type="AlphaFoldDB" id="A0A0P8A2F0"/>
<dbReference type="OrthoDB" id="7916473at2"/>
<evidence type="ECO:0000256" key="1">
    <source>
        <dbReference type="SAM" id="MobiDB-lite"/>
    </source>
</evidence>
<gene>
    <name evidence="3" type="ORF">GA0071312_0641</name>
    <name evidence="2" type="ORF">HLUCCO17_15270</name>
</gene>
<comment type="caution">
    <text evidence="2">The sequence shown here is derived from an EMBL/GenBank/DDBJ whole genome shotgun (WGS) entry which is preliminary data.</text>
</comment>
<organism evidence="2 4">
    <name type="scientific">Saliniramus fredricksonii</name>
    <dbReference type="NCBI Taxonomy" id="1653334"/>
    <lineage>
        <taxon>Bacteria</taxon>
        <taxon>Pseudomonadati</taxon>
        <taxon>Pseudomonadota</taxon>
        <taxon>Alphaproteobacteria</taxon>
        <taxon>Hyphomicrobiales</taxon>
        <taxon>Salinarimonadaceae</taxon>
        <taxon>Saliniramus</taxon>
    </lineage>
</organism>
<reference evidence="2 4" key="1">
    <citation type="submission" date="2015-09" db="EMBL/GenBank/DDBJ databases">
        <title>Identification and resolution of microdiversity through metagenomic sequencing of parallel consortia.</title>
        <authorList>
            <person name="Nelson W.C."/>
            <person name="Romine M.F."/>
            <person name="Lindemann S.R."/>
        </authorList>
    </citation>
    <scope>NUCLEOTIDE SEQUENCE [LARGE SCALE GENOMIC DNA]</scope>
    <source>
        <strain evidence="2">HL-109</strain>
    </source>
</reference>
<name>A0A0P8A2F0_9HYPH</name>
<evidence type="ECO:0000313" key="4">
    <source>
        <dbReference type="Proteomes" id="UP000050497"/>
    </source>
</evidence>
<keyword evidence="5" id="KW-1185">Reference proteome</keyword>
<dbReference type="Proteomes" id="UP000182800">
    <property type="component" value="Unassembled WGS sequence"/>
</dbReference>
<dbReference type="EMBL" id="FMBM01000001">
    <property type="protein sequence ID" value="SCC79044.1"/>
    <property type="molecule type" value="Genomic_DNA"/>
</dbReference>
<evidence type="ECO:0000313" key="3">
    <source>
        <dbReference type="EMBL" id="SCC79044.1"/>
    </source>
</evidence>
<dbReference type="STRING" id="1653334.GA0071312_0641"/>
<evidence type="ECO:0000313" key="2">
    <source>
        <dbReference type="EMBL" id="KPQ09353.1"/>
    </source>
</evidence>
<dbReference type="EMBL" id="LJSX01000029">
    <property type="protein sequence ID" value="KPQ09353.1"/>
    <property type="molecule type" value="Genomic_DNA"/>
</dbReference>
<proteinExistence type="predicted"/>
<sequence length="162" mass="18028">MGEAGERLRRLKRLQDVQKQRHRLEEWKLARLRQEENGLRKAQEEVLDALNADHPLHGLFLAGLGARVGSLGRAISAKQRAGAQQAVKTLEQGRRQDVAEKFVRRARRDADEEERRRDFLDYLDRHLAQTGEEPSLAAPAPASGDAPDGNASVRKPGVSAGL</sequence>
<protein>
    <submittedName>
        <fullName evidence="2">Herpesvirus UL56 protein</fullName>
    </submittedName>
</protein>
<dbReference type="RefSeq" id="WP_074443575.1">
    <property type="nucleotide sequence ID" value="NZ_FMBM01000001.1"/>
</dbReference>
<feature type="compositionally biased region" description="Low complexity" evidence="1">
    <location>
        <begin position="134"/>
        <end position="151"/>
    </location>
</feature>